<feature type="compositionally biased region" description="Basic and acidic residues" evidence="1">
    <location>
        <begin position="286"/>
        <end position="298"/>
    </location>
</feature>
<dbReference type="AlphaFoldDB" id="A0A518G617"/>
<dbReference type="RefSeq" id="WP_145077400.1">
    <property type="nucleotide sequence ID" value="NZ_CP036298.1"/>
</dbReference>
<evidence type="ECO:0000313" key="4">
    <source>
        <dbReference type="EMBL" id="QDV24032.1"/>
    </source>
</evidence>
<sequence length="565" mass="61323">MSPIVSILRATHCRSTHHYFAIDAIQNLATPSGQRLANILLKYHDDYLVGAKAPDKSFRDFQNHVLHVQDGYWGGATAACEEWLEKTIGYLNRRKWKKAAYACGVLSHYFTDPLMPLHTAQSEREAIVHRPMEWSICKSYDAIHAQCGPQHMEIDFQLASGEGWISKAVTAGAEIANQHYARLIEIYDLELGCQHPPDGLNHEARQILAELFGIALTGWGSVVTRIADEIEVELPESSLALTTLLASVDMPLAWIVGRVSDAAEQRAVAALFKEYSAKGTLKRHRPPEIKKVAKERAKSPARPSTGPLTSQQPAGGLQVAVDEGSRPEGASWQEAGTRARDLFETIGATHTTAAVQTAEPPLQAAPTLVSLSASRESFARPLARSEPFVVANSSTGVVAVEQPPAQTVSSPFTSAARVSAPVQASLNAASPIVDAPSIGPKTAARFERVGIATVGQFLQASHVELEQQLNTRWITQSLLAEWRDQALLVCDVPALCGYRAQLLVAADCRSVAMLRQSKAAELAQRIDLVCNSIDGQRILRGSPPPTRNDIANWILSAQDSQARAA</sequence>
<dbReference type="InterPro" id="IPR025567">
    <property type="entry name" value="DUF4332"/>
</dbReference>
<feature type="domain" description="DUF4332" evidence="3">
    <location>
        <begin position="436"/>
        <end position="558"/>
    </location>
</feature>
<evidence type="ECO:0000259" key="2">
    <source>
        <dbReference type="Pfam" id="PF00882"/>
    </source>
</evidence>
<dbReference type="SUPFAM" id="SSF48537">
    <property type="entry name" value="Phospholipase C/P1 nuclease"/>
    <property type="match status" value="1"/>
</dbReference>
<evidence type="ECO:0000256" key="1">
    <source>
        <dbReference type="SAM" id="MobiDB-lite"/>
    </source>
</evidence>
<accession>A0A518G617</accession>
<dbReference type="Pfam" id="PF14229">
    <property type="entry name" value="DUF4332"/>
    <property type="match status" value="1"/>
</dbReference>
<dbReference type="GO" id="GO:0016788">
    <property type="term" value="F:hydrolase activity, acting on ester bonds"/>
    <property type="evidence" value="ECO:0007669"/>
    <property type="project" value="InterPro"/>
</dbReference>
<evidence type="ECO:0000259" key="3">
    <source>
        <dbReference type="Pfam" id="PF14229"/>
    </source>
</evidence>
<dbReference type="InterPro" id="IPR029002">
    <property type="entry name" value="PLPC/GPLD1"/>
</dbReference>
<name>A0A518G617_9BACT</name>
<dbReference type="Gene3D" id="1.10.575.10">
    <property type="entry name" value="P1 Nuclease"/>
    <property type="match status" value="1"/>
</dbReference>
<dbReference type="OrthoDB" id="268732at2"/>
<organism evidence="4 5">
    <name type="scientific">Aureliella helgolandensis</name>
    <dbReference type="NCBI Taxonomy" id="2527968"/>
    <lineage>
        <taxon>Bacteria</taxon>
        <taxon>Pseudomonadati</taxon>
        <taxon>Planctomycetota</taxon>
        <taxon>Planctomycetia</taxon>
        <taxon>Pirellulales</taxon>
        <taxon>Pirellulaceae</taxon>
        <taxon>Aureliella</taxon>
    </lineage>
</organism>
<feature type="region of interest" description="Disordered" evidence="1">
    <location>
        <begin position="282"/>
        <end position="317"/>
    </location>
</feature>
<gene>
    <name evidence="4" type="ORF">Q31a_23450</name>
</gene>
<dbReference type="EMBL" id="CP036298">
    <property type="protein sequence ID" value="QDV24032.1"/>
    <property type="molecule type" value="Genomic_DNA"/>
</dbReference>
<evidence type="ECO:0000313" key="5">
    <source>
        <dbReference type="Proteomes" id="UP000318017"/>
    </source>
</evidence>
<dbReference type="InterPro" id="IPR008947">
    <property type="entry name" value="PLipase_C/P1_nuclease_dom_sf"/>
</dbReference>
<dbReference type="CDD" id="cd10981">
    <property type="entry name" value="ZnPC_S1P1"/>
    <property type="match status" value="1"/>
</dbReference>
<dbReference type="Pfam" id="PF00882">
    <property type="entry name" value="Zn_dep_PLPC"/>
    <property type="match status" value="1"/>
</dbReference>
<keyword evidence="5" id="KW-1185">Reference proteome</keyword>
<reference evidence="4 5" key="1">
    <citation type="submission" date="2019-02" db="EMBL/GenBank/DDBJ databases">
        <title>Deep-cultivation of Planctomycetes and their phenomic and genomic characterization uncovers novel biology.</title>
        <authorList>
            <person name="Wiegand S."/>
            <person name="Jogler M."/>
            <person name="Boedeker C."/>
            <person name="Pinto D."/>
            <person name="Vollmers J."/>
            <person name="Rivas-Marin E."/>
            <person name="Kohn T."/>
            <person name="Peeters S.H."/>
            <person name="Heuer A."/>
            <person name="Rast P."/>
            <person name="Oberbeckmann S."/>
            <person name="Bunk B."/>
            <person name="Jeske O."/>
            <person name="Meyerdierks A."/>
            <person name="Storesund J.E."/>
            <person name="Kallscheuer N."/>
            <person name="Luecker S."/>
            <person name="Lage O.M."/>
            <person name="Pohl T."/>
            <person name="Merkel B.J."/>
            <person name="Hornburger P."/>
            <person name="Mueller R.-W."/>
            <person name="Bruemmer F."/>
            <person name="Labrenz M."/>
            <person name="Spormann A.M."/>
            <person name="Op den Camp H."/>
            <person name="Overmann J."/>
            <person name="Amann R."/>
            <person name="Jetten M.S.M."/>
            <person name="Mascher T."/>
            <person name="Medema M.H."/>
            <person name="Devos D.P."/>
            <person name="Kaster A.-K."/>
            <person name="Ovreas L."/>
            <person name="Rohde M."/>
            <person name="Galperin M.Y."/>
            <person name="Jogler C."/>
        </authorList>
    </citation>
    <scope>NUCLEOTIDE SEQUENCE [LARGE SCALE GENOMIC DNA]</scope>
    <source>
        <strain evidence="4 5">Q31a</strain>
    </source>
</reference>
<proteinExistence type="predicted"/>
<dbReference type="KEGG" id="ahel:Q31a_23450"/>
<dbReference type="Gene3D" id="1.10.150.20">
    <property type="entry name" value="5' to 3' exonuclease, C-terminal subdomain"/>
    <property type="match status" value="1"/>
</dbReference>
<feature type="domain" description="Phospholipase C/D" evidence="2">
    <location>
        <begin position="16"/>
        <end position="118"/>
    </location>
</feature>
<dbReference type="Proteomes" id="UP000318017">
    <property type="component" value="Chromosome"/>
</dbReference>
<protein>
    <submittedName>
        <fullName evidence="4">Zinc dependent phospholipase C</fullName>
    </submittedName>
</protein>